<dbReference type="PRINTS" id="PR00111">
    <property type="entry name" value="ABHYDROLASE"/>
</dbReference>
<evidence type="ECO:0000313" key="3">
    <source>
        <dbReference type="Proteomes" id="UP000308054"/>
    </source>
</evidence>
<gene>
    <name evidence="2" type="ORF">E5163_12950</name>
</gene>
<keyword evidence="3" id="KW-1185">Reference proteome</keyword>
<feature type="domain" description="AB hydrolase-1" evidence="1">
    <location>
        <begin position="32"/>
        <end position="273"/>
    </location>
</feature>
<evidence type="ECO:0000259" key="1">
    <source>
        <dbReference type="Pfam" id="PF00561"/>
    </source>
</evidence>
<accession>A0A4S2GYG9</accession>
<dbReference type="RefSeq" id="WP_135996665.1">
    <property type="nucleotide sequence ID" value="NZ_CP071057.1"/>
</dbReference>
<dbReference type="InterPro" id="IPR029058">
    <property type="entry name" value="AB_hydrolase_fold"/>
</dbReference>
<dbReference type="GO" id="GO:0016787">
    <property type="term" value="F:hydrolase activity"/>
    <property type="evidence" value="ECO:0007669"/>
    <property type="project" value="UniProtKB-KW"/>
</dbReference>
<dbReference type="EMBL" id="SRXW01000004">
    <property type="protein sequence ID" value="TGY87822.1"/>
    <property type="molecule type" value="Genomic_DNA"/>
</dbReference>
<dbReference type="PANTHER" id="PTHR43798:SF33">
    <property type="entry name" value="HYDROLASE, PUTATIVE (AFU_ORTHOLOGUE AFUA_2G14860)-RELATED"/>
    <property type="match status" value="1"/>
</dbReference>
<dbReference type="OrthoDB" id="9791366at2"/>
<comment type="caution">
    <text evidence="2">The sequence shown here is derived from an EMBL/GenBank/DDBJ whole genome shotgun (WGS) entry which is preliminary data.</text>
</comment>
<protein>
    <submittedName>
        <fullName evidence="2">Alpha/beta hydrolase</fullName>
    </submittedName>
</protein>
<keyword evidence="2" id="KW-0378">Hydrolase</keyword>
<dbReference type="SUPFAM" id="SSF53474">
    <property type="entry name" value="alpha/beta-Hydrolases"/>
    <property type="match status" value="1"/>
</dbReference>
<sequence>MTGYSEHYFTAPDGVRTYYRRYGAQGAGTKLPVLCMHGLTRNSKDFEEVAPMIAALGRDVVAIDVRGRGSSDRDPNPENYHPGKYVEDVIGLLGQLGWTRLVAVGTSMGGLMSMILAAQKPDLLEGVVLNDIGPELDPKGFGRIQTYVGGTAVFDSWQEAAEAIREINQVAFPKETGDAFWLTFARRVCRQREDGRIVLDYDPAIATAVKQGNAAPPDLWPFFDALAPARLLLIRGAITDLLSEETVKKMEERHPGMRTVNVPDVGHAPLLTEAEAQRAITEFLHECE</sequence>
<reference evidence="2 3" key="1">
    <citation type="journal article" date="2017" name="Int. J. Syst. Evol. Microbiol.">
        <title>Marinicauda algicola sp. nov., isolated from a marine red alga Rhodosorus marinus.</title>
        <authorList>
            <person name="Jeong S.E."/>
            <person name="Jeon S.H."/>
            <person name="Chun B.H."/>
            <person name="Kim D.W."/>
            <person name="Jeon C.O."/>
        </authorList>
    </citation>
    <scope>NUCLEOTIDE SEQUENCE [LARGE SCALE GENOMIC DNA]</scope>
    <source>
        <strain evidence="2 3">JCM 31718</strain>
    </source>
</reference>
<name>A0A4S2GYG9_9PROT</name>
<proteinExistence type="predicted"/>
<dbReference type="Proteomes" id="UP000308054">
    <property type="component" value="Unassembled WGS sequence"/>
</dbReference>
<dbReference type="Gene3D" id="3.40.50.1820">
    <property type="entry name" value="alpha/beta hydrolase"/>
    <property type="match status" value="1"/>
</dbReference>
<dbReference type="Pfam" id="PF00561">
    <property type="entry name" value="Abhydrolase_1"/>
    <property type="match status" value="1"/>
</dbReference>
<dbReference type="InterPro" id="IPR050266">
    <property type="entry name" value="AB_hydrolase_sf"/>
</dbReference>
<dbReference type="PANTHER" id="PTHR43798">
    <property type="entry name" value="MONOACYLGLYCEROL LIPASE"/>
    <property type="match status" value="1"/>
</dbReference>
<evidence type="ECO:0000313" key="2">
    <source>
        <dbReference type="EMBL" id="TGY87822.1"/>
    </source>
</evidence>
<dbReference type="InterPro" id="IPR000073">
    <property type="entry name" value="AB_hydrolase_1"/>
</dbReference>
<organism evidence="2 3">
    <name type="scientific">Marinicauda algicola</name>
    <dbReference type="NCBI Taxonomy" id="2029849"/>
    <lineage>
        <taxon>Bacteria</taxon>
        <taxon>Pseudomonadati</taxon>
        <taxon>Pseudomonadota</taxon>
        <taxon>Alphaproteobacteria</taxon>
        <taxon>Maricaulales</taxon>
        <taxon>Maricaulaceae</taxon>
        <taxon>Marinicauda</taxon>
    </lineage>
</organism>
<dbReference type="AlphaFoldDB" id="A0A4S2GYG9"/>
<dbReference type="GO" id="GO:0016020">
    <property type="term" value="C:membrane"/>
    <property type="evidence" value="ECO:0007669"/>
    <property type="project" value="TreeGrafter"/>
</dbReference>